<dbReference type="CDD" id="cd08964">
    <property type="entry name" value="L-asparaginase_II"/>
    <property type="match status" value="1"/>
</dbReference>
<dbReference type="Pfam" id="PF17763">
    <property type="entry name" value="Asparaginase_C"/>
    <property type="match status" value="1"/>
</dbReference>
<dbReference type="PANTHER" id="PTHR11707:SF28">
    <property type="entry name" value="60 KDA LYSOPHOSPHOLIPASE"/>
    <property type="match status" value="1"/>
</dbReference>
<dbReference type="Proteomes" id="UP001548590">
    <property type="component" value="Unassembled WGS sequence"/>
</dbReference>
<dbReference type="InterPro" id="IPR027474">
    <property type="entry name" value="L-asparaginase_N"/>
</dbReference>
<sequence length="328" mass="33981">MPTLALIATGGTIAGSGPQHHYTAGVLDASVLLAAVPELAALAAWQVEQPFSIDSRDMQPAHWLDLAARIRQLQVDPSVDGIVITHGTDTLEETAFALHLLVETTKPVVLTAAMRPASARSADGPLNLLHAACTALDPLAALHGVLVTADASVIHAADLLKAHTHKTDALRCIEGRGLAGQIMADTVRWQTAAPQRLGLPELLALSAGVQLPRVDVLSAHAGASADLIDFCVTAGARGLVLALTGHGSIPADWRTALDRARSAGVQVVRASRISAGGVWPGCNEDDEACGCIAAGPHTPQQARVLLMLALAALPDITRSRLAGLFSPD</sequence>
<dbReference type="InterPro" id="IPR027475">
    <property type="entry name" value="Asparaginase/glutaminase_AS2"/>
</dbReference>
<evidence type="ECO:0000256" key="3">
    <source>
        <dbReference type="PROSITE-ProRule" id="PRU10099"/>
    </source>
</evidence>
<dbReference type="PANTHER" id="PTHR11707">
    <property type="entry name" value="L-ASPARAGINASE"/>
    <property type="match status" value="1"/>
</dbReference>
<comment type="similarity">
    <text evidence="1">Belongs to the asparaginase 1 family.</text>
</comment>
<dbReference type="PIRSF" id="PIRSF001220">
    <property type="entry name" value="L-ASNase_gatD"/>
    <property type="match status" value="1"/>
</dbReference>
<dbReference type="Gene3D" id="3.40.50.40">
    <property type="match status" value="1"/>
</dbReference>
<name>A0ABV2CQL6_9RHOO</name>
<dbReference type="SMART" id="SM00870">
    <property type="entry name" value="Asparaginase"/>
    <property type="match status" value="1"/>
</dbReference>
<dbReference type="PRINTS" id="PR00139">
    <property type="entry name" value="ASNGLNASE"/>
</dbReference>
<dbReference type="PROSITE" id="PS00917">
    <property type="entry name" value="ASN_GLN_ASE_2"/>
    <property type="match status" value="1"/>
</dbReference>
<dbReference type="PROSITE" id="PS51732">
    <property type="entry name" value="ASN_GLN_ASE_3"/>
    <property type="match status" value="1"/>
</dbReference>
<dbReference type="PIRSF" id="PIRSF500176">
    <property type="entry name" value="L_ASNase"/>
    <property type="match status" value="1"/>
</dbReference>
<evidence type="ECO:0000313" key="7">
    <source>
        <dbReference type="EMBL" id="MET1490206.1"/>
    </source>
</evidence>
<evidence type="ECO:0000256" key="2">
    <source>
        <dbReference type="ARBA" id="ARBA00022801"/>
    </source>
</evidence>
<dbReference type="InterPro" id="IPR036152">
    <property type="entry name" value="Asp/glu_Ase-like_sf"/>
</dbReference>
<dbReference type="Gene3D" id="3.40.50.1170">
    <property type="entry name" value="L-asparaginase, N-terminal domain"/>
    <property type="match status" value="1"/>
</dbReference>
<accession>A0ABV2CQL6</accession>
<dbReference type="SUPFAM" id="SSF53774">
    <property type="entry name" value="Glutaminase/Asparaginase"/>
    <property type="match status" value="1"/>
</dbReference>
<feature type="active site" evidence="4">
    <location>
        <position position="88"/>
    </location>
</feature>
<dbReference type="RefSeq" id="WP_345928347.1">
    <property type="nucleotide sequence ID" value="NZ_JBDIVF010000006.1"/>
</dbReference>
<keyword evidence="2" id="KW-0378">Hydrolase</keyword>
<proteinExistence type="inferred from homology"/>
<evidence type="ECO:0000313" key="8">
    <source>
        <dbReference type="Proteomes" id="UP001548590"/>
    </source>
</evidence>
<dbReference type="InterPro" id="IPR020827">
    <property type="entry name" value="Asparaginase/glutaminase_AS1"/>
</dbReference>
<reference evidence="7 8" key="1">
    <citation type="submission" date="2024-07" db="EMBL/GenBank/DDBJ databases">
        <title>Uliginosibacterium paludis KCTC:42655.</title>
        <authorList>
            <person name="Kim M.K."/>
        </authorList>
    </citation>
    <scope>NUCLEOTIDE SEQUENCE [LARGE SCALE GENOMIC DNA]</scope>
    <source>
        <strain evidence="7 8">KCTC 42655</strain>
    </source>
</reference>
<dbReference type="PROSITE" id="PS00144">
    <property type="entry name" value="ASN_GLN_ASE_1"/>
    <property type="match status" value="1"/>
</dbReference>
<dbReference type="EMBL" id="JBEWLZ010000005">
    <property type="protein sequence ID" value="MET1490206.1"/>
    <property type="molecule type" value="Genomic_DNA"/>
</dbReference>
<evidence type="ECO:0000256" key="1">
    <source>
        <dbReference type="ARBA" id="ARBA00010518"/>
    </source>
</evidence>
<keyword evidence="8" id="KW-1185">Reference proteome</keyword>
<dbReference type="InterPro" id="IPR006034">
    <property type="entry name" value="Asparaginase/glutaminase-like"/>
</dbReference>
<dbReference type="InterPro" id="IPR040919">
    <property type="entry name" value="Asparaginase_C"/>
</dbReference>
<evidence type="ECO:0000256" key="4">
    <source>
        <dbReference type="PROSITE-ProRule" id="PRU10100"/>
    </source>
</evidence>
<protein>
    <submittedName>
        <fullName evidence="7">Asparaginase</fullName>
    </submittedName>
</protein>
<organism evidence="7 8">
    <name type="scientific">Uliginosibacterium paludis</name>
    <dbReference type="NCBI Taxonomy" id="1615952"/>
    <lineage>
        <taxon>Bacteria</taxon>
        <taxon>Pseudomonadati</taxon>
        <taxon>Pseudomonadota</taxon>
        <taxon>Betaproteobacteria</taxon>
        <taxon>Rhodocyclales</taxon>
        <taxon>Zoogloeaceae</taxon>
        <taxon>Uliginosibacterium</taxon>
    </lineage>
</organism>
<evidence type="ECO:0000259" key="5">
    <source>
        <dbReference type="Pfam" id="PF00710"/>
    </source>
</evidence>
<feature type="domain" description="L-asparaginase N-terminal" evidence="5">
    <location>
        <begin position="4"/>
        <end position="192"/>
    </location>
</feature>
<dbReference type="Pfam" id="PF00710">
    <property type="entry name" value="Asparaginase"/>
    <property type="match status" value="1"/>
</dbReference>
<dbReference type="InterPro" id="IPR037152">
    <property type="entry name" value="L-asparaginase_N_sf"/>
</dbReference>
<dbReference type="InterPro" id="IPR027473">
    <property type="entry name" value="L-asparaginase_C"/>
</dbReference>
<feature type="active site" evidence="3">
    <location>
        <position position="12"/>
    </location>
</feature>
<gene>
    <name evidence="7" type="ORF">ABVT11_10255</name>
</gene>
<feature type="domain" description="Asparaginase/glutaminase C-terminal" evidence="6">
    <location>
        <begin position="213"/>
        <end position="315"/>
    </location>
</feature>
<dbReference type="InterPro" id="IPR004550">
    <property type="entry name" value="AsnASE_II"/>
</dbReference>
<comment type="caution">
    <text evidence="7">The sequence shown here is derived from an EMBL/GenBank/DDBJ whole genome shotgun (WGS) entry which is preliminary data.</text>
</comment>
<evidence type="ECO:0000259" key="6">
    <source>
        <dbReference type="Pfam" id="PF17763"/>
    </source>
</evidence>
<dbReference type="SFLD" id="SFLDS00057">
    <property type="entry name" value="Glutaminase/Asparaginase"/>
    <property type="match status" value="1"/>
</dbReference>